<dbReference type="InterPro" id="IPR036513">
    <property type="entry name" value="STAS_dom_sf"/>
</dbReference>
<dbReference type="PROSITE" id="PS50801">
    <property type="entry name" value="STAS"/>
    <property type="match status" value="1"/>
</dbReference>
<organism evidence="3 4">
    <name type="scientific">Sorangium cellulosum</name>
    <name type="common">Polyangium cellulosum</name>
    <dbReference type="NCBI Taxonomy" id="56"/>
    <lineage>
        <taxon>Bacteria</taxon>
        <taxon>Pseudomonadati</taxon>
        <taxon>Myxococcota</taxon>
        <taxon>Polyangia</taxon>
        <taxon>Polyangiales</taxon>
        <taxon>Polyangiaceae</taxon>
        <taxon>Sorangium</taxon>
    </lineage>
</organism>
<dbReference type="CDD" id="cd07043">
    <property type="entry name" value="STAS_anti-anti-sigma_factors"/>
    <property type="match status" value="1"/>
</dbReference>
<protein>
    <recommendedName>
        <fullName evidence="2">STAS domain-containing protein</fullName>
    </recommendedName>
</protein>
<feature type="transmembrane region" description="Helical" evidence="1">
    <location>
        <begin position="164"/>
        <end position="184"/>
    </location>
</feature>
<dbReference type="Pfam" id="PF02405">
    <property type="entry name" value="MlaE"/>
    <property type="match status" value="1"/>
</dbReference>
<dbReference type="PANTHER" id="PTHR30188">
    <property type="entry name" value="ABC TRANSPORTER PERMEASE PROTEIN-RELATED"/>
    <property type="match status" value="1"/>
</dbReference>
<feature type="transmembrane region" description="Helical" evidence="1">
    <location>
        <begin position="258"/>
        <end position="287"/>
    </location>
</feature>
<feature type="domain" description="STAS" evidence="2">
    <location>
        <begin position="13"/>
        <end position="93"/>
    </location>
</feature>
<dbReference type="NCBIfam" id="TIGR00056">
    <property type="entry name" value="MlaE family lipid ABC transporter permease subunit"/>
    <property type="match status" value="1"/>
</dbReference>
<dbReference type="EMBL" id="JEMB01000892">
    <property type="protein sequence ID" value="KYF92688.1"/>
    <property type="molecule type" value="Genomic_DNA"/>
</dbReference>
<dbReference type="GO" id="GO:0005548">
    <property type="term" value="F:phospholipid transporter activity"/>
    <property type="evidence" value="ECO:0007669"/>
    <property type="project" value="TreeGrafter"/>
</dbReference>
<feature type="transmembrane region" description="Helical" evidence="1">
    <location>
        <begin position="307"/>
        <end position="326"/>
    </location>
</feature>
<dbReference type="SUPFAM" id="SSF52091">
    <property type="entry name" value="SpoIIaa-like"/>
    <property type="match status" value="1"/>
</dbReference>
<evidence type="ECO:0000256" key="1">
    <source>
        <dbReference type="RuleBase" id="RU362044"/>
    </source>
</evidence>
<dbReference type="InterPro" id="IPR002645">
    <property type="entry name" value="STAS_dom"/>
</dbReference>
<dbReference type="GO" id="GO:0043190">
    <property type="term" value="C:ATP-binding cassette (ABC) transporter complex"/>
    <property type="evidence" value="ECO:0007669"/>
    <property type="project" value="InterPro"/>
</dbReference>
<dbReference type="Pfam" id="PF13466">
    <property type="entry name" value="STAS_2"/>
    <property type="match status" value="1"/>
</dbReference>
<evidence type="ECO:0000313" key="3">
    <source>
        <dbReference type="EMBL" id="KYF92688.1"/>
    </source>
</evidence>
<comment type="caution">
    <text evidence="3">The sequence shown here is derived from an EMBL/GenBank/DDBJ whole genome shotgun (WGS) entry which is preliminary data.</text>
</comment>
<name>A0A150SKH0_SORCE</name>
<gene>
    <name evidence="3" type="ORF">BE17_49715</name>
</gene>
<proteinExistence type="inferred from homology"/>
<dbReference type="Gene3D" id="3.30.750.24">
    <property type="entry name" value="STAS domain"/>
    <property type="match status" value="1"/>
</dbReference>
<keyword evidence="1" id="KW-0812">Transmembrane</keyword>
<dbReference type="AlphaFoldDB" id="A0A150SKH0"/>
<keyword evidence="1" id="KW-1133">Transmembrane helix</keyword>
<dbReference type="Proteomes" id="UP000075635">
    <property type="component" value="Unassembled WGS sequence"/>
</dbReference>
<accession>A0A150SKH0</accession>
<feature type="transmembrane region" description="Helical" evidence="1">
    <location>
        <begin position="347"/>
        <end position="368"/>
    </location>
</feature>
<dbReference type="InterPro" id="IPR003453">
    <property type="entry name" value="ABC_MlaE_roteobac"/>
</dbReference>
<evidence type="ECO:0000313" key="4">
    <source>
        <dbReference type="Proteomes" id="UP000075635"/>
    </source>
</evidence>
<keyword evidence="1" id="KW-0472">Membrane</keyword>
<comment type="caution">
    <text evidence="1">Lacks conserved residue(s) required for the propagation of feature annotation.</text>
</comment>
<evidence type="ECO:0000259" key="2">
    <source>
        <dbReference type="PROSITE" id="PS50801"/>
    </source>
</evidence>
<sequence length="370" mass="38970">MLVPDQGSSTARLIPLQGELRMRDADALWSQLSAAVADVRDGTVTFDLARVSVMDGGVLSILLHLRAVLAERGARLELTGANERLAALIELYGGNERVARPAKKKAEGVVHQIGRATVSVLEEARLIVDFLGQMSVAAVSVARRPSRGNWRDTLPFVERTGVDALPIVLLINTLVGFVMAFQAAKQLATYGANIYVADLVGISVTRELAPLMTAIIVCGRSGAAIAAELGTMKVSEEIDALRTMGFGAVSYLVLPRALALFLVVPVLTLIADIVGIAGGTLVASTSLGVSPRGYLNETLIAVRPFDVITGIIKSSAFAVTIALIACQQGFATSGGAEGVGRRATSTVVSSLFCIVLIDTFFTMIFRAFGV</sequence>
<dbReference type="InterPro" id="IPR030802">
    <property type="entry name" value="Permease_MalE"/>
</dbReference>
<dbReference type="PANTHER" id="PTHR30188:SF3">
    <property type="entry name" value="ABC TRANSPORTER PERMEASE"/>
    <property type="match status" value="1"/>
</dbReference>
<reference evidence="3 4" key="1">
    <citation type="submission" date="2014-02" db="EMBL/GenBank/DDBJ databases">
        <title>The small core and large imbalanced accessory genome model reveals a collaborative survival strategy of Sorangium cellulosum strains in nature.</title>
        <authorList>
            <person name="Han K."/>
            <person name="Peng R."/>
            <person name="Blom J."/>
            <person name="Li Y.-Z."/>
        </authorList>
    </citation>
    <scope>NUCLEOTIDE SEQUENCE [LARGE SCALE GENOMIC DNA]</scope>
    <source>
        <strain evidence="3 4">So0011-07</strain>
    </source>
</reference>
<dbReference type="InterPro" id="IPR058548">
    <property type="entry name" value="MlaB-like_STAS"/>
</dbReference>
<comment type="similarity">
    <text evidence="1">Belongs to the MlaE permease family.</text>
</comment>